<reference evidence="1" key="1">
    <citation type="submission" date="2022-08" db="EMBL/GenBank/DDBJ databases">
        <title>Genome Sequence of Lecanicillium fungicola.</title>
        <authorList>
            <person name="Buettner E."/>
        </authorList>
    </citation>
    <scope>NUCLEOTIDE SEQUENCE</scope>
    <source>
        <strain evidence="1">Babe33</strain>
    </source>
</reference>
<proteinExistence type="predicted"/>
<gene>
    <name evidence="1" type="ORF">NQ176_g9375</name>
</gene>
<comment type="caution">
    <text evidence="1">The sequence shown here is derived from an EMBL/GenBank/DDBJ whole genome shotgun (WGS) entry which is preliminary data.</text>
</comment>
<evidence type="ECO:0000313" key="2">
    <source>
        <dbReference type="Proteomes" id="UP001143910"/>
    </source>
</evidence>
<evidence type="ECO:0000313" key="1">
    <source>
        <dbReference type="EMBL" id="KAJ2968035.1"/>
    </source>
</evidence>
<sequence length="581" mass="59944">MRLHQCSLFLAATASRLLGYAAADAKHSDTVVEVQYQPFEIVCSGKTTTSTAVQTVTKSKGTDGYVTITHPGSIAATHTIPPHNGQPGTVIIDVPGVGSGYVTITQPGPVATSITIPPSNGHPGTVIIQTTTQAGNPGYVTIIEPGPVATTRTIPPKNGNPGTVIIDDPNAQGYVTITESGPVATTRTIPPKNGNPGTVIIDVPYVTITSSGSIAATITVPPTGTNPGTVIIETTAGPDKPWLHNRHELWYSAYHHHCSPDGSGTAATTITVPPTGTNPGTVIIETTAANPTFVTITSSGAVATTITVPPTGTNPGTIIIETTSRTLTTPASSTSTSSSTSSTTTTSSSSSSTSTSSSTTSATPSCTPGLKWAYYKMAQAPTNTSSEQGLIPYQGATDWIQNAMNIQTIMQGNPTPDSTGITQVIGVPSATGQKIGDPANNCGVSPPVIYGTTVTGIGTYFVVQHIGYFHPDTSGDYRFAVGGVDDGMLMWLGSKAISGWTNANADLYGQVGGEASGAFHYTATAGQYVPIRITIVQAERCSYWNLTIQDPTLKYIESADIPVTDSQLTSGCGANTPDFSF</sequence>
<protein>
    <submittedName>
        <fullName evidence="1">Uncharacterized protein</fullName>
    </submittedName>
</protein>
<keyword evidence="2" id="KW-1185">Reference proteome</keyword>
<dbReference type="EMBL" id="JANJQO010002117">
    <property type="protein sequence ID" value="KAJ2968035.1"/>
    <property type="molecule type" value="Genomic_DNA"/>
</dbReference>
<name>A0ACC1MMJ2_9HYPO</name>
<dbReference type="Proteomes" id="UP001143910">
    <property type="component" value="Unassembled WGS sequence"/>
</dbReference>
<accession>A0ACC1MMJ2</accession>
<organism evidence="1 2">
    <name type="scientific">Zarea fungicola</name>
    <dbReference type="NCBI Taxonomy" id="93591"/>
    <lineage>
        <taxon>Eukaryota</taxon>
        <taxon>Fungi</taxon>
        <taxon>Dikarya</taxon>
        <taxon>Ascomycota</taxon>
        <taxon>Pezizomycotina</taxon>
        <taxon>Sordariomycetes</taxon>
        <taxon>Hypocreomycetidae</taxon>
        <taxon>Hypocreales</taxon>
        <taxon>Cordycipitaceae</taxon>
        <taxon>Zarea</taxon>
    </lineage>
</organism>